<comment type="caution">
    <text evidence="2">The sequence shown here is derived from an EMBL/GenBank/DDBJ whole genome shotgun (WGS) entry which is preliminary data.</text>
</comment>
<feature type="transmembrane region" description="Helical" evidence="1">
    <location>
        <begin position="66"/>
        <end position="87"/>
    </location>
</feature>
<proteinExistence type="predicted"/>
<dbReference type="EMBL" id="LRAD01000053">
    <property type="protein sequence ID" value="KXZ58760.1"/>
    <property type="molecule type" value="Genomic_DNA"/>
</dbReference>
<name>A0A150HAQ5_9MICO</name>
<organism evidence="2 3">
    <name type="scientific">Microbacterium laevaniformans</name>
    <dbReference type="NCBI Taxonomy" id="36807"/>
    <lineage>
        <taxon>Bacteria</taxon>
        <taxon>Bacillati</taxon>
        <taxon>Actinomycetota</taxon>
        <taxon>Actinomycetes</taxon>
        <taxon>Micrococcales</taxon>
        <taxon>Microbacteriaceae</taxon>
        <taxon>Microbacterium</taxon>
    </lineage>
</organism>
<accession>A0A150HAQ5</accession>
<protein>
    <submittedName>
        <fullName evidence="2">Uncharacterized protein</fullName>
    </submittedName>
</protein>
<dbReference type="Proteomes" id="UP000075357">
    <property type="component" value="Unassembled WGS sequence"/>
</dbReference>
<evidence type="ECO:0000313" key="3">
    <source>
        <dbReference type="Proteomes" id="UP000075357"/>
    </source>
</evidence>
<dbReference type="PATRIC" id="fig|36807.3.peg.2506"/>
<sequence>MSENRNSELSDDTLTLVLIGAFALMLFGPTLAARLIPQAASFLVDVHVLTTENVILPLSDAAGLDLGRLVIAAGGLLLLLALVVFAVRRAAARSARSTATR</sequence>
<dbReference type="AlphaFoldDB" id="A0A150HAQ5"/>
<dbReference type="STRING" id="36807.Mlaev_02463"/>
<keyword evidence="1" id="KW-0472">Membrane</keyword>
<evidence type="ECO:0000313" key="2">
    <source>
        <dbReference type="EMBL" id="KXZ58760.1"/>
    </source>
</evidence>
<keyword evidence="1" id="KW-1133">Transmembrane helix</keyword>
<gene>
    <name evidence="2" type="ORF">Mlaev_02463</name>
</gene>
<dbReference type="RefSeq" id="WP_054687578.1">
    <property type="nucleotide sequence ID" value="NZ_LRAD01000053.1"/>
</dbReference>
<keyword evidence="1" id="KW-0812">Transmembrane</keyword>
<keyword evidence="3" id="KW-1185">Reference proteome</keyword>
<reference evidence="2 3" key="1">
    <citation type="submission" date="2016-01" db="EMBL/GenBank/DDBJ databases">
        <title>Draft genome sequences of Microbacterium laevaniformans LCDC 91-0039 and the type strain of Microbacterium hominis LCDC 84-209.</title>
        <authorList>
            <person name="Bernier A.-M."/>
            <person name="Bernard K."/>
        </authorList>
    </citation>
    <scope>NUCLEOTIDE SEQUENCE [LARGE SCALE GENOMIC DNA]</scope>
    <source>
        <strain evidence="2 3">LCDC 91-0039</strain>
    </source>
</reference>
<evidence type="ECO:0000256" key="1">
    <source>
        <dbReference type="SAM" id="Phobius"/>
    </source>
</evidence>